<sequence>MQSINPLANIEQCTFGNTSYKALLHNNAHHPKEIEKTVTDFSSIAFAPKHSIQPVSIVLEKDFDMEKISKWLEAFLNDNSKNILRIKGVLSINGMKHKIILQSVGNQFQVYQGAEWDDEARINRLVFIGTGLDKNEILNTLNTISPLLPKQ</sequence>
<keyword evidence="2" id="KW-0143">Chaperone</keyword>
<dbReference type="SUPFAM" id="SSF90002">
    <property type="entry name" value="Hypothetical protein YjiA, C-terminal domain"/>
    <property type="match status" value="1"/>
</dbReference>
<dbReference type="EMBL" id="JAPDPI010000025">
    <property type="protein sequence ID" value="MCW3806483.1"/>
    <property type="molecule type" value="Genomic_DNA"/>
</dbReference>
<evidence type="ECO:0000256" key="2">
    <source>
        <dbReference type="ARBA" id="ARBA00023186"/>
    </source>
</evidence>
<protein>
    <submittedName>
        <fullName evidence="4">GTP-binding protein</fullName>
    </submittedName>
</protein>
<gene>
    <name evidence="4" type="ORF">OM074_12680</name>
</gene>
<dbReference type="GO" id="GO:0005737">
    <property type="term" value="C:cytoplasm"/>
    <property type="evidence" value="ECO:0007669"/>
    <property type="project" value="TreeGrafter"/>
</dbReference>
<keyword evidence="1" id="KW-0547">Nucleotide-binding</keyword>
<organism evidence="4 5">
    <name type="scientific">Plebeiibacterium marinum</name>
    <dbReference type="NCBI Taxonomy" id="2992111"/>
    <lineage>
        <taxon>Bacteria</taxon>
        <taxon>Pseudomonadati</taxon>
        <taxon>Bacteroidota</taxon>
        <taxon>Bacteroidia</taxon>
        <taxon>Marinilabiliales</taxon>
        <taxon>Marinilabiliaceae</taxon>
        <taxon>Plebeiibacterium</taxon>
    </lineage>
</organism>
<dbReference type="InterPro" id="IPR036627">
    <property type="entry name" value="CobW-likC_sf"/>
</dbReference>
<evidence type="ECO:0000259" key="3">
    <source>
        <dbReference type="SMART" id="SM00833"/>
    </source>
</evidence>
<dbReference type="Pfam" id="PF07683">
    <property type="entry name" value="CobW_C"/>
    <property type="match status" value="1"/>
</dbReference>
<proteinExistence type="predicted"/>
<dbReference type="GO" id="GO:0000166">
    <property type="term" value="F:nucleotide binding"/>
    <property type="evidence" value="ECO:0007669"/>
    <property type="project" value="UniProtKB-KW"/>
</dbReference>
<evidence type="ECO:0000313" key="5">
    <source>
        <dbReference type="Proteomes" id="UP001207408"/>
    </source>
</evidence>
<dbReference type="RefSeq" id="WP_301200084.1">
    <property type="nucleotide sequence ID" value="NZ_JAPDPI010000025.1"/>
</dbReference>
<dbReference type="PANTHER" id="PTHR13748:SF62">
    <property type="entry name" value="COBW DOMAIN-CONTAINING PROTEIN"/>
    <property type="match status" value="1"/>
</dbReference>
<dbReference type="Gene3D" id="3.30.1220.10">
    <property type="entry name" value="CobW-like, C-terminal domain"/>
    <property type="match status" value="1"/>
</dbReference>
<comment type="caution">
    <text evidence="4">The sequence shown here is derived from an EMBL/GenBank/DDBJ whole genome shotgun (WGS) entry which is preliminary data.</text>
</comment>
<feature type="domain" description="CobW C-terminal" evidence="3">
    <location>
        <begin position="52"/>
        <end position="145"/>
    </location>
</feature>
<dbReference type="AlphaFoldDB" id="A0AAE3SKG8"/>
<name>A0AAE3SKG8_9BACT</name>
<dbReference type="SMART" id="SM00833">
    <property type="entry name" value="CobW_C"/>
    <property type="match status" value="1"/>
</dbReference>
<dbReference type="Proteomes" id="UP001207408">
    <property type="component" value="Unassembled WGS sequence"/>
</dbReference>
<dbReference type="PANTHER" id="PTHR13748">
    <property type="entry name" value="COBW-RELATED"/>
    <property type="match status" value="1"/>
</dbReference>
<reference evidence="4" key="1">
    <citation type="submission" date="2022-10" db="EMBL/GenBank/DDBJ databases">
        <authorList>
            <person name="Yu W.X."/>
        </authorList>
    </citation>
    <scope>NUCLEOTIDE SEQUENCE</scope>
    <source>
        <strain evidence="4">D04</strain>
    </source>
</reference>
<accession>A0AAE3SKG8</accession>
<evidence type="ECO:0000313" key="4">
    <source>
        <dbReference type="EMBL" id="MCW3806483.1"/>
    </source>
</evidence>
<evidence type="ECO:0000256" key="1">
    <source>
        <dbReference type="ARBA" id="ARBA00022741"/>
    </source>
</evidence>
<dbReference type="InterPro" id="IPR051316">
    <property type="entry name" value="Zinc-reg_GTPase_activator"/>
</dbReference>
<dbReference type="InterPro" id="IPR011629">
    <property type="entry name" value="CobW-like_C"/>
</dbReference>
<keyword evidence="5" id="KW-1185">Reference proteome</keyword>